<organism evidence="2 3">
    <name type="scientific">Lysobacter capsici AZ78</name>
    <dbReference type="NCBI Taxonomy" id="1444315"/>
    <lineage>
        <taxon>Bacteria</taxon>
        <taxon>Pseudomonadati</taxon>
        <taxon>Pseudomonadota</taxon>
        <taxon>Gammaproteobacteria</taxon>
        <taxon>Lysobacterales</taxon>
        <taxon>Lysobacteraceae</taxon>
        <taxon>Lysobacter</taxon>
    </lineage>
</organism>
<dbReference type="AlphaFoldDB" id="A0A108U858"/>
<comment type="caution">
    <text evidence="2">The sequence shown here is derived from an EMBL/GenBank/DDBJ whole genome shotgun (WGS) entry which is preliminary data.</text>
</comment>
<dbReference type="Proteomes" id="UP000023435">
    <property type="component" value="Unassembled WGS sequence"/>
</dbReference>
<keyword evidence="1" id="KW-0472">Membrane</keyword>
<keyword evidence="1" id="KW-0812">Transmembrane</keyword>
<dbReference type="RefSeq" id="WP_036114491.1">
    <property type="nucleotide sequence ID" value="NZ_JAJA02000001.1"/>
</dbReference>
<evidence type="ECO:0000256" key="1">
    <source>
        <dbReference type="SAM" id="Phobius"/>
    </source>
</evidence>
<feature type="transmembrane region" description="Helical" evidence="1">
    <location>
        <begin position="18"/>
        <end position="35"/>
    </location>
</feature>
<accession>A0A108U858</accession>
<dbReference type="OrthoDB" id="9938447at2"/>
<keyword evidence="3" id="KW-1185">Reference proteome</keyword>
<evidence type="ECO:0000313" key="2">
    <source>
        <dbReference type="EMBL" id="KWS04314.1"/>
    </source>
</evidence>
<name>A0A108U858_9GAMM</name>
<sequence>MDVSQPDEPRHRARPERIPYFFLAAVLMLFLQRTAKLWNGTFFGPSLYDELAIAGAILAAISLVLRERAWLLSIMLLAVNLFILSLKFW</sequence>
<dbReference type="EMBL" id="JAJA02000001">
    <property type="protein sequence ID" value="KWS04314.1"/>
    <property type="molecule type" value="Genomic_DNA"/>
</dbReference>
<evidence type="ECO:0000313" key="3">
    <source>
        <dbReference type="Proteomes" id="UP000023435"/>
    </source>
</evidence>
<feature type="transmembrane region" description="Helical" evidence="1">
    <location>
        <begin position="47"/>
        <end position="65"/>
    </location>
</feature>
<gene>
    <name evidence="2" type="ORF">AZ78_1863</name>
</gene>
<keyword evidence="1" id="KW-1133">Transmembrane helix</keyword>
<protein>
    <submittedName>
        <fullName evidence="2">Uncharacterized protein</fullName>
    </submittedName>
</protein>
<reference evidence="2 3" key="1">
    <citation type="journal article" date="2014" name="Genome Announc.">
        <title>Draft Genome Sequence of Lysobacter capsici AZ78, a Bacterium Antagonistic to Plant-Pathogenic Oomycetes.</title>
        <authorList>
            <person name="Puopolo G."/>
            <person name="Sonego P."/>
            <person name="Engelen K."/>
            <person name="Pertot I."/>
        </authorList>
    </citation>
    <scope>NUCLEOTIDE SEQUENCE [LARGE SCALE GENOMIC DNA]</scope>
    <source>
        <strain evidence="2 3">AZ78</strain>
    </source>
</reference>
<feature type="transmembrane region" description="Helical" evidence="1">
    <location>
        <begin position="70"/>
        <end position="88"/>
    </location>
</feature>
<proteinExistence type="predicted"/>